<comment type="similarity">
    <text evidence="2">Belongs to the VgrG protein family.</text>
</comment>
<dbReference type="GO" id="GO:0016874">
    <property type="term" value="F:ligase activity"/>
    <property type="evidence" value="ECO:0007669"/>
    <property type="project" value="UniProtKB-KW"/>
</dbReference>
<feature type="region of interest" description="Disordered" evidence="4">
    <location>
        <begin position="527"/>
        <end position="551"/>
    </location>
</feature>
<evidence type="ECO:0000256" key="4">
    <source>
        <dbReference type="SAM" id="MobiDB-lite"/>
    </source>
</evidence>
<dbReference type="PANTHER" id="PTHR32305">
    <property type="match status" value="1"/>
</dbReference>
<dbReference type="NCBIfam" id="TIGR03361">
    <property type="entry name" value="VI_Rhs_Vgr"/>
    <property type="match status" value="1"/>
</dbReference>
<keyword evidence="7" id="KW-0436">Ligase</keyword>
<dbReference type="InterPro" id="IPR037026">
    <property type="entry name" value="Vgr_OB-fold_dom_sf"/>
</dbReference>
<dbReference type="Gene3D" id="2.40.50.230">
    <property type="entry name" value="Gp5 N-terminal domain"/>
    <property type="match status" value="1"/>
</dbReference>
<dbReference type="SUPFAM" id="SSF69279">
    <property type="entry name" value="Phage tail proteins"/>
    <property type="match status" value="2"/>
</dbReference>
<organism evidence="7 8">
    <name type="scientific">Albidovulum aquaemixtae</name>
    <dbReference type="NCBI Taxonomy" id="1542388"/>
    <lineage>
        <taxon>Bacteria</taxon>
        <taxon>Pseudomonadati</taxon>
        <taxon>Pseudomonadota</taxon>
        <taxon>Alphaproteobacteria</taxon>
        <taxon>Rhodobacterales</taxon>
        <taxon>Paracoccaceae</taxon>
        <taxon>Albidovulum</taxon>
    </lineage>
</organism>
<dbReference type="NCBIfam" id="TIGR01646">
    <property type="entry name" value="vgr_GE"/>
    <property type="match status" value="1"/>
</dbReference>
<dbReference type="Pfam" id="PF05954">
    <property type="entry name" value="Phage_GPD"/>
    <property type="match status" value="1"/>
</dbReference>
<evidence type="ECO:0000259" key="6">
    <source>
        <dbReference type="Pfam" id="PF22178"/>
    </source>
</evidence>
<evidence type="ECO:0000259" key="5">
    <source>
        <dbReference type="Pfam" id="PF04717"/>
    </source>
</evidence>
<feature type="domain" description="Gp5/Type VI secretion system Vgr C-terminal trimerisation" evidence="6">
    <location>
        <begin position="466"/>
        <end position="576"/>
    </location>
</feature>
<dbReference type="Gene3D" id="3.55.50.10">
    <property type="entry name" value="Baseplate protein-like domains"/>
    <property type="match status" value="1"/>
</dbReference>
<reference evidence="7 8" key="1">
    <citation type="submission" date="2018-03" db="EMBL/GenBank/DDBJ databases">
        <authorList>
            <person name="Keele B.F."/>
        </authorList>
    </citation>
    <scope>NUCLEOTIDE SEQUENCE [LARGE SCALE GENOMIC DNA]</scope>
    <source>
        <strain evidence="7 8">CECT 8626</strain>
    </source>
</reference>
<evidence type="ECO:0000256" key="1">
    <source>
        <dbReference type="ARBA" id="ARBA00004613"/>
    </source>
</evidence>
<dbReference type="SUPFAM" id="SSF69255">
    <property type="entry name" value="gp5 N-terminal domain-like"/>
    <property type="match status" value="1"/>
</dbReference>
<dbReference type="RefSeq" id="WP_108852997.1">
    <property type="nucleotide sequence ID" value="NZ_OMOQ01000001.1"/>
</dbReference>
<dbReference type="AlphaFoldDB" id="A0A2R8B812"/>
<dbReference type="InterPro" id="IPR006531">
    <property type="entry name" value="Gp5/Vgr_OB"/>
</dbReference>
<dbReference type="InterPro" id="IPR054030">
    <property type="entry name" value="Gp5_Vgr_C"/>
</dbReference>
<dbReference type="SUPFAM" id="SSF69349">
    <property type="entry name" value="Phage fibre proteins"/>
    <property type="match status" value="2"/>
</dbReference>
<name>A0A2R8B812_9RHOB</name>
<dbReference type="Pfam" id="PF04717">
    <property type="entry name" value="Phage_base_V"/>
    <property type="match status" value="1"/>
</dbReference>
<dbReference type="Gene3D" id="4.10.220.110">
    <property type="match status" value="1"/>
</dbReference>
<dbReference type="Proteomes" id="UP000244924">
    <property type="component" value="Unassembled WGS sequence"/>
</dbReference>
<dbReference type="OrthoDB" id="9762420at2"/>
<dbReference type="EC" id="6.3.2.-" evidence="7"/>
<protein>
    <submittedName>
        <fullName evidence="7">Actin cross-linking toxin VgrG1</fullName>
        <ecNumber evidence="7">6.3.2.-</ecNumber>
    </submittedName>
</protein>
<evidence type="ECO:0000256" key="3">
    <source>
        <dbReference type="ARBA" id="ARBA00022525"/>
    </source>
</evidence>
<gene>
    <name evidence="7" type="primary">vgrG1_1</name>
    <name evidence="7" type="ORF">DEA8626_02231</name>
</gene>
<dbReference type="EMBL" id="OMOQ01000001">
    <property type="protein sequence ID" value="SPH18689.1"/>
    <property type="molecule type" value="Genomic_DNA"/>
</dbReference>
<dbReference type="Gene3D" id="2.30.110.50">
    <property type="match status" value="1"/>
</dbReference>
<dbReference type="InterPro" id="IPR017847">
    <property type="entry name" value="T6SS_RhsGE_Vgr_subset"/>
</dbReference>
<dbReference type="PANTHER" id="PTHR32305:SF15">
    <property type="entry name" value="PROTEIN RHSA-RELATED"/>
    <property type="match status" value="1"/>
</dbReference>
<dbReference type="GO" id="GO:0005576">
    <property type="term" value="C:extracellular region"/>
    <property type="evidence" value="ECO:0007669"/>
    <property type="project" value="UniProtKB-SubCell"/>
</dbReference>
<evidence type="ECO:0000313" key="7">
    <source>
        <dbReference type="EMBL" id="SPH18689.1"/>
    </source>
</evidence>
<accession>A0A2R8B812</accession>
<proteinExistence type="inferred from homology"/>
<keyword evidence="8" id="KW-1185">Reference proteome</keyword>
<feature type="domain" description="Gp5/Type VI secretion system Vgr protein OB-fold" evidence="5">
    <location>
        <begin position="384"/>
        <end position="449"/>
    </location>
</feature>
<comment type="subcellular location">
    <subcellularLocation>
        <location evidence="1">Secreted</location>
    </subcellularLocation>
</comment>
<dbReference type="InterPro" id="IPR006533">
    <property type="entry name" value="T6SS_Vgr_RhsGE"/>
</dbReference>
<evidence type="ECO:0000256" key="2">
    <source>
        <dbReference type="ARBA" id="ARBA00005558"/>
    </source>
</evidence>
<feature type="domain" description="Gp5/Type VI secretion system Vgr C-terminal trimerisation" evidence="6">
    <location>
        <begin position="638"/>
        <end position="712"/>
    </location>
</feature>
<keyword evidence="3" id="KW-0964">Secreted</keyword>
<dbReference type="Pfam" id="PF22178">
    <property type="entry name" value="Gp5_trimer_C"/>
    <property type="match status" value="2"/>
</dbReference>
<sequence length="767" mass="83446">MPTDREITVSVPAFGDKVAFARMEGHDEISQTFRYALSVVSDDLDLKAADVLGTQATITVTGDPERHFNGFVAEFALTDIRDEKAHYRLTLVPWLWFLSLKADNRIFQNQSVVDIVEAVFGDYPEAQVEKRLKSSYPPRDYCVQYGESDLTFVQRLLEHEGMFYFFEHADGEHRLILADDNTTMKPAPRAKTLSYESDSRISFKEGDFITAWLPASAVRSGKYAHTDYDFLKPSSDLMAKASSPLGHKQDAAEQYHYPGNYIEHGRGDDLSAIRLEELQSPHRRIAAAGTARPLWSGRSFTLELFPREEENDSYIVLRADYELWDAQYRTGQAPGDQGYAVSLRLAPASLPYRPERLTPKPVMKGPQTAVVVGPGGEEIFTDEYARVKVQFHWDRLGGRDENTTCFIRVSQTWAGAGWGFIQIPRIGQEVIVDFLEGDPDQPIITGRVYNAEQMPPYGLPGNATQSGWKSNSSPGGGGWNELRFEDKKGSEEVYFQAEKDHNELVKNNEARTIGNDFAEDVGHDAQQSVGNDRTESVGNDKSTSVGNNRTVSIGVDDTETVGSNRSLTVGSNETIGIGANSTETIGQNHSQSVGINQSISVTAARMVTVGATETKAVGLAQTIGVGNKRSVTVGAAQSHNIVADDSWSVGSNQTIQIASNQSLSVGGGQTNKIGKDQASEIGGSQATKVGKDEALEVAAKMGVKVGASYALDVADEIAIKCGSSAIVMKSDGTITIEGKDITIKGSGKINVKAGGEITMKGSKINQN</sequence>
<evidence type="ECO:0000313" key="8">
    <source>
        <dbReference type="Proteomes" id="UP000244924"/>
    </source>
</evidence>
<dbReference type="InterPro" id="IPR050708">
    <property type="entry name" value="T6SS_VgrG/RHS"/>
</dbReference>